<dbReference type="EC" id="3.5.1.4" evidence="2"/>
<evidence type="ECO:0000313" key="3">
    <source>
        <dbReference type="Proteomes" id="UP000571950"/>
    </source>
</evidence>
<dbReference type="GO" id="GO:0004040">
    <property type="term" value="F:amidase activity"/>
    <property type="evidence" value="ECO:0007669"/>
    <property type="project" value="UniProtKB-EC"/>
</dbReference>
<dbReference type="PANTHER" id="PTHR11895:SF176">
    <property type="entry name" value="AMIDASE AMID-RELATED"/>
    <property type="match status" value="1"/>
</dbReference>
<evidence type="ECO:0000259" key="1">
    <source>
        <dbReference type="Pfam" id="PF01425"/>
    </source>
</evidence>
<dbReference type="Gene3D" id="3.90.1300.10">
    <property type="entry name" value="Amidase signature (AS) domain"/>
    <property type="match status" value="1"/>
</dbReference>
<dbReference type="SUPFAM" id="SSF75304">
    <property type="entry name" value="Amidase signature (AS) enzymes"/>
    <property type="match status" value="1"/>
</dbReference>
<accession>A0A7W6FSS5</accession>
<protein>
    <submittedName>
        <fullName evidence="2">Amidase</fullName>
        <ecNumber evidence="2">3.5.1.4</ecNumber>
    </submittedName>
</protein>
<dbReference type="InterPro" id="IPR023631">
    <property type="entry name" value="Amidase_dom"/>
</dbReference>
<dbReference type="InterPro" id="IPR036928">
    <property type="entry name" value="AS_sf"/>
</dbReference>
<keyword evidence="3" id="KW-1185">Reference proteome</keyword>
<dbReference type="Proteomes" id="UP000571950">
    <property type="component" value="Unassembled WGS sequence"/>
</dbReference>
<organism evidence="2 3">
    <name type="scientific">Sphingobium jiangsuense</name>
    <dbReference type="NCBI Taxonomy" id="870476"/>
    <lineage>
        <taxon>Bacteria</taxon>
        <taxon>Pseudomonadati</taxon>
        <taxon>Pseudomonadota</taxon>
        <taxon>Alphaproteobacteria</taxon>
        <taxon>Sphingomonadales</taxon>
        <taxon>Sphingomonadaceae</taxon>
        <taxon>Sphingobium</taxon>
    </lineage>
</organism>
<reference evidence="2 3" key="1">
    <citation type="submission" date="2020-08" db="EMBL/GenBank/DDBJ databases">
        <title>Genomic Encyclopedia of Type Strains, Phase IV (KMG-IV): sequencing the most valuable type-strain genomes for metagenomic binning, comparative biology and taxonomic classification.</title>
        <authorList>
            <person name="Goeker M."/>
        </authorList>
    </citation>
    <scope>NUCLEOTIDE SEQUENCE [LARGE SCALE GENOMIC DNA]</scope>
    <source>
        <strain evidence="2 3">DSM 26189</strain>
    </source>
</reference>
<dbReference type="Pfam" id="PF01425">
    <property type="entry name" value="Amidase"/>
    <property type="match status" value="1"/>
</dbReference>
<comment type="caution">
    <text evidence="2">The sequence shown here is derived from an EMBL/GenBank/DDBJ whole genome shotgun (WGS) entry which is preliminary data.</text>
</comment>
<dbReference type="PROSITE" id="PS00571">
    <property type="entry name" value="AMIDASES"/>
    <property type="match status" value="1"/>
</dbReference>
<feature type="domain" description="Amidase" evidence="1">
    <location>
        <begin position="27"/>
        <end position="446"/>
    </location>
</feature>
<dbReference type="EMBL" id="JACIDT010000023">
    <property type="protein sequence ID" value="MBB3928379.1"/>
    <property type="molecule type" value="Genomic_DNA"/>
</dbReference>
<dbReference type="InterPro" id="IPR000120">
    <property type="entry name" value="Amidase"/>
</dbReference>
<dbReference type="RefSeq" id="WP_188073661.1">
    <property type="nucleotide sequence ID" value="NZ_BSPS01000017.1"/>
</dbReference>
<name>A0A7W6FSS5_9SPHN</name>
<gene>
    <name evidence="2" type="ORF">GGR43_004123</name>
</gene>
<dbReference type="InterPro" id="IPR020556">
    <property type="entry name" value="Amidase_CS"/>
</dbReference>
<evidence type="ECO:0000313" key="2">
    <source>
        <dbReference type="EMBL" id="MBB3928379.1"/>
    </source>
</evidence>
<keyword evidence="2" id="KW-0378">Hydrolase</keyword>
<dbReference type="AlphaFoldDB" id="A0A7W6FSS5"/>
<sequence>MNETPLHYHDLVDMAALLRRGVLSAGELMEHMLERIERLDPALHSFAFLDPDAARRQARNADSLLASNAGGPLAGVPIAVKDIFWTADMPTAAGMPLHRDFRPDEDATVVRRLREAGALIFGKLQMTEGAFALHHPSIDPPVNPWGEGLWTGASSSGSGVAVAAGLSFASLGSDTGGSIRFPCAANGLTGLKPSWGRVSRHGAFELAASLDHAGPMARSARDVALLYGIIAGRDPADPTSWAGRSDPVEIDAAIDPAALRIGYVPAVHERECDAELGATLDEVVGVFRSMGAMPRAVEPPALVEGAAQWELLAGVEAAVAHAATYPQQSDRYGIALSRLIGLGRDASAMDYQRANLIRMALRDALDALLADIDVLILPVMPFAAPTLERLGSLAEDPDANTRLIAFTAPFNLGGQPAICLPCRPASNGAPLGFQLIAARGREDILLRAAMAFQRETGWHRRHPVD</sequence>
<proteinExistence type="predicted"/>
<dbReference type="PANTHER" id="PTHR11895">
    <property type="entry name" value="TRANSAMIDASE"/>
    <property type="match status" value="1"/>
</dbReference>